<dbReference type="SUPFAM" id="SSF56436">
    <property type="entry name" value="C-type lectin-like"/>
    <property type="match status" value="1"/>
</dbReference>
<evidence type="ECO:0000259" key="3">
    <source>
        <dbReference type="Pfam" id="PF03781"/>
    </source>
</evidence>
<proteinExistence type="predicted"/>
<keyword evidence="2" id="KW-1133">Transmembrane helix</keyword>
<feature type="domain" description="Sulfatase-modifying factor enzyme-like" evidence="3">
    <location>
        <begin position="172"/>
        <end position="391"/>
    </location>
</feature>
<dbReference type="PANTHER" id="PTHR23150">
    <property type="entry name" value="SULFATASE MODIFYING FACTOR 1, 2"/>
    <property type="match status" value="1"/>
</dbReference>
<reference evidence="4 5" key="1">
    <citation type="journal article" date="2018" name="Aquat. Microb. Ecol.">
        <title>Gammaproteobacterial methanotrophs dominate.</title>
        <authorList>
            <person name="Rissanen A.J."/>
            <person name="Saarenheimo J."/>
            <person name="Tiirola M."/>
            <person name="Peura S."/>
            <person name="Aalto S.L."/>
            <person name="Karvinen A."/>
            <person name="Nykanen H."/>
        </authorList>
    </citation>
    <scope>NUCLEOTIDE SEQUENCE [LARGE SCALE GENOMIC DNA]</scope>
    <source>
        <strain evidence="4">AMbin10</strain>
    </source>
</reference>
<dbReference type="Pfam" id="PF03781">
    <property type="entry name" value="FGE-sulfatase"/>
    <property type="match status" value="1"/>
</dbReference>
<dbReference type="Proteomes" id="UP000249396">
    <property type="component" value="Unassembled WGS sequence"/>
</dbReference>
<dbReference type="InterPro" id="IPR005532">
    <property type="entry name" value="SUMF_dom"/>
</dbReference>
<feature type="transmembrane region" description="Helical" evidence="2">
    <location>
        <begin position="99"/>
        <end position="118"/>
    </location>
</feature>
<name>A0A2W4S408_9GAMM</name>
<dbReference type="InterPro" id="IPR016187">
    <property type="entry name" value="CTDL_fold"/>
</dbReference>
<evidence type="ECO:0000313" key="4">
    <source>
        <dbReference type="EMBL" id="PZN88179.1"/>
    </source>
</evidence>
<feature type="region of interest" description="Disordered" evidence="1">
    <location>
        <begin position="142"/>
        <end position="162"/>
    </location>
</feature>
<comment type="caution">
    <text evidence="4">The sequence shown here is derived from an EMBL/GenBank/DDBJ whole genome shotgun (WGS) entry which is preliminary data.</text>
</comment>
<keyword evidence="2" id="KW-0812">Transmembrane</keyword>
<evidence type="ECO:0000313" key="5">
    <source>
        <dbReference type="Proteomes" id="UP000249396"/>
    </source>
</evidence>
<evidence type="ECO:0000256" key="2">
    <source>
        <dbReference type="SAM" id="Phobius"/>
    </source>
</evidence>
<dbReference type="EMBL" id="QJPH01000010">
    <property type="protein sequence ID" value="PZN88179.1"/>
    <property type="molecule type" value="Genomic_DNA"/>
</dbReference>
<protein>
    <recommendedName>
        <fullName evidence="3">Sulfatase-modifying factor enzyme-like domain-containing protein</fullName>
    </recommendedName>
</protein>
<dbReference type="PANTHER" id="PTHR23150:SF19">
    <property type="entry name" value="FORMYLGLYCINE-GENERATING ENZYME"/>
    <property type="match status" value="1"/>
</dbReference>
<sequence>MRALLNQFVRRGLPVIPVLLPDCPQQPELPLLLQEFTWVDCRKGKEEEGFHRLVWGITGVKPESIQAPKASSGDGNKPKNVPVLQTAPKKHYKINLQTVYAALGAVILGVVSYAQFFIPPQQPTAAKPTQQVAVVQVPKPVETKNPPAVESSGSGKEAGKAPPKQALACADCPEMVPLPAGEFMMGAAPSEAGAGKDEQPRHLVKIKAFSIGKYEVTQGQWKAVMGSNPSYFKQCGDNCPVEIVSWNDVQTFIKTLNQKTGGHYRLPSEAEWEYACRAGQDTLYCGGNDLDAVAWHDGNSGNQTHPVGGKQANAFGLYDMSGNVWEWVQDCYHGSYQGAPGDGSAWGGGAECAYRVLRGGSFGSSQSSVRCAYRGSSGPVNRDNRLGFRIVLSPL</sequence>
<dbReference type="InterPro" id="IPR042095">
    <property type="entry name" value="SUMF_sf"/>
</dbReference>
<dbReference type="AlphaFoldDB" id="A0A2W4S408"/>
<keyword evidence="2" id="KW-0472">Membrane</keyword>
<dbReference type="InterPro" id="IPR051043">
    <property type="entry name" value="Sulfatase_Mod_Factor_Kinase"/>
</dbReference>
<dbReference type="Gene3D" id="3.90.1580.10">
    <property type="entry name" value="paralog of FGE (formylglycine-generating enzyme)"/>
    <property type="match status" value="1"/>
</dbReference>
<dbReference type="GO" id="GO:0120147">
    <property type="term" value="F:formylglycine-generating oxidase activity"/>
    <property type="evidence" value="ECO:0007669"/>
    <property type="project" value="TreeGrafter"/>
</dbReference>
<gene>
    <name evidence="4" type="ORF">DM484_00070</name>
</gene>
<accession>A0A2W4S408</accession>
<organism evidence="4 5">
    <name type="scientific">Candidatus Methylumidiphilus alinenensis</name>
    <dbReference type="NCBI Taxonomy" id="2202197"/>
    <lineage>
        <taxon>Bacteria</taxon>
        <taxon>Pseudomonadati</taxon>
        <taxon>Pseudomonadota</taxon>
        <taxon>Gammaproteobacteria</taxon>
        <taxon>Methylococcales</taxon>
        <taxon>Candidatus Methylumidiphilus</taxon>
    </lineage>
</organism>
<evidence type="ECO:0000256" key="1">
    <source>
        <dbReference type="SAM" id="MobiDB-lite"/>
    </source>
</evidence>